<gene>
    <name evidence="2" type="ORF">LITE_LOCUS28497</name>
</gene>
<protein>
    <submittedName>
        <fullName evidence="2">Uncharacterized protein</fullName>
    </submittedName>
</protein>
<dbReference type="PANTHER" id="PTHR33107">
    <property type="entry name" value="KUNITZ TRYPSIN INHIBITOR 2"/>
    <property type="match status" value="1"/>
</dbReference>
<dbReference type="Pfam" id="PF00197">
    <property type="entry name" value="Kunitz_legume"/>
    <property type="match status" value="1"/>
</dbReference>
<dbReference type="GO" id="GO:0004866">
    <property type="term" value="F:endopeptidase inhibitor activity"/>
    <property type="evidence" value="ECO:0007669"/>
    <property type="project" value="InterPro"/>
</dbReference>
<evidence type="ECO:0000256" key="1">
    <source>
        <dbReference type="SAM" id="SignalP"/>
    </source>
</evidence>
<dbReference type="CDD" id="cd23375">
    <property type="entry name" value="beta-trefoil_STI_VvMLP-like"/>
    <property type="match status" value="1"/>
</dbReference>
<dbReference type="PRINTS" id="PR00291">
    <property type="entry name" value="KUNITZINHBTR"/>
</dbReference>
<dbReference type="AlphaFoldDB" id="A0AAV0MH47"/>
<keyword evidence="1" id="KW-0732">Signal</keyword>
<feature type="signal peptide" evidence="1">
    <location>
        <begin position="1"/>
        <end position="29"/>
    </location>
</feature>
<proteinExistence type="predicted"/>
<name>A0AAV0MH47_9ROSI</name>
<dbReference type="SMART" id="SM00452">
    <property type="entry name" value="STI"/>
    <property type="match status" value="1"/>
</dbReference>
<organism evidence="2 3">
    <name type="scientific">Linum tenue</name>
    <dbReference type="NCBI Taxonomy" id="586396"/>
    <lineage>
        <taxon>Eukaryota</taxon>
        <taxon>Viridiplantae</taxon>
        <taxon>Streptophyta</taxon>
        <taxon>Embryophyta</taxon>
        <taxon>Tracheophyta</taxon>
        <taxon>Spermatophyta</taxon>
        <taxon>Magnoliopsida</taxon>
        <taxon>eudicotyledons</taxon>
        <taxon>Gunneridae</taxon>
        <taxon>Pentapetalae</taxon>
        <taxon>rosids</taxon>
        <taxon>fabids</taxon>
        <taxon>Malpighiales</taxon>
        <taxon>Linaceae</taxon>
        <taxon>Linum</taxon>
    </lineage>
</organism>
<dbReference type="SUPFAM" id="SSF50386">
    <property type="entry name" value="STI-like"/>
    <property type="match status" value="1"/>
</dbReference>
<comment type="caution">
    <text evidence="2">The sequence shown here is derived from an EMBL/GenBank/DDBJ whole genome shotgun (WGS) entry which is preliminary data.</text>
</comment>
<dbReference type="InterPro" id="IPR011065">
    <property type="entry name" value="Kunitz_inhibitor_STI-like_sf"/>
</dbReference>
<evidence type="ECO:0000313" key="2">
    <source>
        <dbReference type="EMBL" id="CAI0445271.1"/>
    </source>
</evidence>
<keyword evidence="3" id="KW-1185">Reference proteome</keyword>
<accession>A0AAV0MH47</accession>
<dbReference type="InterPro" id="IPR002160">
    <property type="entry name" value="Prot_inh_Kunz-lg"/>
</dbReference>
<feature type="chain" id="PRO_5043807434" evidence="1">
    <location>
        <begin position="30"/>
        <end position="243"/>
    </location>
</feature>
<dbReference type="Gene3D" id="2.80.10.50">
    <property type="match status" value="1"/>
</dbReference>
<dbReference type="PANTHER" id="PTHR33107:SF5">
    <property type="entry name" value="KUNITZ TRYPSIN INHIBITOR 5"/>
    <property type="match status" value="1"/>
</dbReference>
<sequence>MKAALSTNAMLLLLVLVVLSPITPPSAFAARSLAETLPTPWQTSTRSLAETLATSSQTPLPVLDVGGKVVRSGSNYYILPAVSGEGGGLALASQTSDPEDCPLTVVQDEDEISQGLPLTFGPVNTKTGYTVRTFTDLNVRFVADTQCDEGTVWKVSDYDDDLEQWFVGTGGVEGNPGPRTVQNWFKIWKYGSNYKLVYCPAVCKSCKVDCKDVGIYVDENGGRKLALVEKDGDPFVIKFVKAD</sequence>
<evidence type="ECO:0000313" key="3">
    <source>
        <dbReference type="Proteomes" id="UP001154282"/>
    </source>
</evidence>
<dbReference type="Proteomes" id="UP001154282">
    <property type="component" value="Unassembled WGS sequence"/>
</dbReference>
<dbReference type="EMBL" id="CAMGYJ010000007">
    <property type="protein sequence ID" value="CAI0445271.1"/>
    <property type="molecule type" value="Genomic_DNA"/>
</dbReference>
<reference evidence="2" key="1">
    <citation type="submission" date="2022-08" db="EMBL/GenBank/DDBJ databases">
        <authorList>
            <person name="Gutierrez-Valencia J."/>
        </authorList>
    </citation>
    <scope>NUCLEOTIDE SEQUENCE</scope>
</reference>